<evidence type="ECO:0000313" key="6">
    <source>
        <dbReference type="Proteomes" id="UP001549055"/>
    </source>
</evidence>
<organism evidence="5 6">
    <name type="scientific">Streptococcus gallinaceus</name>
    <dbReference type="NCBI Taxonomy" id="165758"/>
    <lineage>
        <taxon>Bacteria</taxon>
        <taxon>Bacillati</taxon>
        <taxon>Bacillota</taxon>
        <taxon>Bacilli</taxon>
        <taxon>Lactobacillales</taxon>
        <taxon>Streptococcaceae</taxon>
        <taxon>Streptococcus</taxon>
    </lineage>
</organism>
<evidence type="ECO:0000256" key="1">
    <source>
        <dbReference type="ARBA" id="ARBA00001917"/>
    </source>
</evidence>
<reference evidence="5 6" key="1">
    <citation type="submission" date="2024-06" db="EMBL/GenBank/DDBJ databases">
        <title>Genomic Encyclopedia of Type Strains, Phase IV (KMG-IV): sequencing the most valuable type-strain genomes for metagenomic binning, comparative biology and taxonomic classification.</title>
        <authorList>
            <person name="Goeker M."/>
        </authorList>
    </citation>
    <scope>NUCLEOTIDE SEQUENCE [LARGE SCALE GENOMIC DNA]</scope>
    <source>
        <strain evidence="5 6">DSM 15349</strain>
    </source>
</reference>
<dbReference type="SUPFAM" id="SSF50475">
    <property type="entry name" value="FMN-binding split barrel"/>
    <property type="match status" value="1"/>
</dbReference>
<gene>
    <name evidence="5" type="ORF">ABID27_000014</name>
</gene>
<feature type="domain" description="Flavin reductase like" evidence="4">
    <location>
        <begin position="31"/>
        <end position="163"/>
    </location>
</feature>
<sequence length="192" mass="22096">MKQDFETAKLYYGFPVIVLGYKDETLGYNITTSSSSYTLGDMMVIGLYTPNNATAQIKIFKEFTVHVPHIEVMAEVEQAGFVSHRDKLNMTELPYQISPRIDAPILENCPLVMECMVDSISEFDNYTNFTARIVGRQIDEQLLDEKGYLKHEALNPLLYMGDGKARVYRYLDNQTTPLGQFMKDKKRRSRKI</sequence>
<proteinExistence type="inferred from homology"/>
<evidence type="ECO:0000313" key="5">
    <source>
        <dbReference type="EMBL" id="MET3643397.1"/>
    </source>
</evidence>
<dbReference type="InterPro" id="IPR052174">
    <property type="entry name" value="Flavoredoxin"/>
</dbReference>
<comment type="caution">
    <text evidence="5">The sequence shown here is derived from an EMBL/GenBank/DDBJ whole genome shotgun (WGS) entry which is preliminary data.</text>
</comment>
<dbReference type="InterPro" id="IPR012349">
    <property type="entry name" value="Split_barrel_FMN-bd"/>
</dbReference>
<dbReference type="RefSeq" id="WP_354279403.1">
    <property type="nucleotide sequence ID" value="NZ_JBEPMK010000001.1"/>
</dbReference>
<keyword evidence="6" id="KW-1185">Reference proteome</keyword>
<dbReference type="Pfam" id="PF01613">
    <property type="entry name" value="Flavin_Reduct"/>
    <property type="match status" value="1"/>
</dbReference>
<protein>
    <submittedName>
        <fullName evidence="5">Flavin reductase (DIM6/NTAB) family NADH-FMN oxidoreductase RutF</fullName>
    </submittedName>
</protein>
<comment type="cofactor">
    <cofactor evidence="1">
        <name>FMN</name>
        <dbReference type="ChEBI" id="CHEBI:58210"/>
    </cofactor>
</comment>
<dbReference type="PANTHER" id="PTHR43567:SF1">
    <property type="entry name" value="FLAVOREDOXIN"/>
    <property type="match status" value="1"/>
</dbReference>
<dbReference type="PANTHER" id="PTHR43567">
    <property type="entry name" value="FLAVOREDOXIN-RELATED-RELATED"/>
    <property type="match status" value="1"/>
</dbReference>
<accession>A0ABV2JHL2</accession>
<evidence type="ECO:0000256" key="2">
    <source>
        <dbReference type="ARBA" id="ARBA00022630"/>
    </source>
</evidence>
<keyword evidence="2" id="KW-0285">Flavoprotein</keyword>
<evidence type="ECO:0000256" key="3">
    <source>
        <dbReference type="ARBA" id="ARBA00038054"/>
    </source>
</evidence>
<dbReference type="Gene3D" id="2.30.110.10">
    <property type="entry name" value="Electron Transport, Fmn-binding Protein, Chain A"/>
    <property type="match status" value="1"/>
</dbReference>
<name>A0ABV2JHL2_9STRE</name>
<comment type="similarity">
    <text evidence="3">Belongs to the flavoredoxin family.</text>
</comment>
<evidence type="ECO:0000259" key="4">
    <source>
        <dbReference type="Pfam" id="PF01613"/>
    </source>
</evidence>
<dbReference type="InterPro" id="IPR002563">
    <property type="entry name" value="Flavin_Rdtase-like_dom"/>
</dbReference>
<dbReference type="EMBL" id="JBEPMK010000001">
    <property type="protein sequence ID" value="MET3643397.1"/>
    <property type="molecule type" value="Genomic_DNA"/>
</dbReference>
<dbReference type="Proteomes" id="UP001549055">
    <property type="component" value="Unassembled WGS sequence"/>
</dbReference>